<evidence type="ECO:0000313" key="2">
    <source>
        <dbReference type="Proteomes" id="UP001149860"/>
    </source>
</evidence>
<accession>A0ACD5DCL1</accession>
<evidence type="ECO:0000313" key="1">
    <source>
        <dbReference type="EMBL" id="XFD38795.1"/>
    </source>
</evidence>
<dbReference type="EMBL" id="CP168151">
    <property type="protein sequence ID" value="XFD38795.1"/>
    <property type="molecule type" value="Genomic_DNA"/>
</dbReference>
<proteinExistence type="predicted"/>
<gene>
    <name evidence="1" type="ORF">O0236_004995</name>
</gene>
<sequence length="46" mass="5523">MSDPKYESRLIAGKIKPLFTLMNGDHYQLQIVKDDQAHQYTFFFMR</sequence>
<reference evidence="1" key="1">
    <citation type="submission" date="2024-08" db="EMBL/GenBank/DDBJ databases">
        <title>Lentilactobacillus sp. nov., isolated from tree bark.</title>
        <authorList>
            <person name="Phuengjayaem S."/>
            <person name="Tanasupawat S."/>
        </authorList>
    </citation>
    <scope>NUCLEOTIDE SEQUENCE</scope>
    <source>
        <strain evidence="1">SPB1-3</strain>
    </source>
</reference>
<organism evidence="1 2">
    <name type="scientific">Lentilactobacillus terminaliae</name>
    <dbReference type="NCBI Taxonomy" id="3003483"/>
    <lineage>
        <taxon>Bacteria</taxon>
        <taxon>Bacillati</taxon>
        <taxon>Bacillota</taxon>
        <taxon>Bacilli</taxon>
        <taxon>Lactobacillales</taxon>
        <taxon>Lactobacillaceae</taxon>
        <taxon>Lentilactobacillus</taxon>
    </lineage>
</organism>
<keyword evidence="2" id="KW-1185">Reference proteome</keyword>
<name>A0ACD5DCL1_9LACO</name>
<dbReference type="Proteomes" id="UP001149860">
    <property type="component" value="Chromosome"/>
</dbReference>
<protein>
    <submittedName>
        <fullName evidence="1">Uncharacterized protein</fullName>
    </submittedName>
</protein>